<comment type="caution">
    <text evidence="2">The sequence shown here is derived from an EMBL/GenBank/DDBJ whole genome shotgun (WGS) entry which is preliminary data.</text>
</comment>
<dbReference type="InterPro" id="IPR024266">
    <property type="entry name" value="DUF3806"/>
</dbReference>
<evidence type="ECO:0000259" key="1">
    <source>
        <dbReference type="Pfam" id="PF12713"/>
    </source>
</evidence>
<sequence length="148" mass="15156">MTAHTLAPRPEVAPLNAAELVFVAQHRELVAGLCGGSVTPEALGSLYDRVLVTWAASPAADRADAEQLVRAFGIALGDLVVALSPGTGWASSTDEAGTELALTHPGVDVLVYPLGVVARRWSAGETGWLAGYPDEIARGLAELAAAGS</sequence>
<dbReference type="RefSeq" id="WP_034631064.1">
    <property type="nucleotide sequence ID" value="NZ_AXNT01000082.1"/>
</dbReference>
<name>A0A0A0B7P5_9CELL</name>
<dbReference type="STRING" id="1408250.Q760_17270"/>
<dbReference type="Pfam" id="PF12713">
    <property type="entry name" value="DUF3806"/>
    <property type="match status" value="1"/>
</dbReference>
<dbReference type="AlphaFoldDB" id="A0A0A0B7P5"/>
<accession>A0A0A0B7P5</accession>
<proteinExistence type="predicted"/>
<evidence type="ECO:0000313" key="3">
    <source>
        <dbReference type="Proteomes" id="UP000029833"/>
    </source>
</evidence>
<feature type="domain" description="DUF3806" evidence="1">
    <location>
        <begin position="57"/>
        <end position="128"/>
    </location>
</feature>
<dbReference type="EMBL" id="AXNT01000082">
    <property type="protein sequence ID" value="KGM01814.1"/>
    <property type="molecule type" value="Genomic_DNA"/>
</dbReference>
<gene>
    <name evidence="2" type="ORF">Q760_17270</name>
</gene>
<keyword evidence="3" id="KW-1185">Reference proteome</keyword>
<reference evidence="2 3" key="1">
    <citation type="submission" date="2013-10" db="EMBL/GenBank/DDBJ databases">
        <authorList>
            <person name="Wang G."/>
            <person name="Zhuang W."/>
        </authorList>
    </citation>
    <scope>NUCLEOTIDE SEQUENCE [LARGE SCALE GENOMIC DNA]</scope>
    <source>
        <strain evidence="2 3">DSM 20118</strain>
    </source>
</reference>
<dbReference type="OrthoDB" id="4828677at2"/>
<organism evidence="2 3">
    <name type="scientific">Cellulomonas cellasea DSM 20118</name>
    <dbReference type="NCBI Taxonomy" id="1408250"/>
    <lineage>
        <taxon>Bacteria</taxon>
        <taxon>Bacillati</taxon>
        <taxon>Actinomycetota</taxon>
        <taxon>Actinomycetes</taxon>
        <taxon>Micrococcales</taxon>
        <taxon>Cellulomonadaceae</taxon>
        <taxon>Cellulomonas</taxon>
    </lineage>
</organism>
<dbReference type="Gene3D" id="1.20.120.1090">
    <property type="match status" value="1"/>
</dbReference>
<protein>
    <recommendedName>
        <fullName evidence="1">DUF3806 domain-containing protein</fullName>
    </recommendedName>
</protein>
<evidence type="ECO:0000313" key="2">
    <source>
        <dbReference type="EMBL" id="KGM01814.1"/>
    </source>
</evidence>
<dbReference type="Proteomes" id="UP000029833">
    <property type="component" value="Unassembled WGS sequence"/>
</dbReference>